<keyword evidence="1" id="KW-0813">Transport</keyword>
<dbReference type="GO" id="GO:0005524">
    <property type="term" value="F:ATP binding"/>
    <property type="evidence" value="ECO:0007669"/>
    <property type="project" value="UniProtKB-KW"/>
</dbReference>
<sequence length="276" mass="29904">MATRTLADAPARTTAAPSAITARAVSKTFEGKGKLVHALSEVDLEIEAGQFVSLIGPSGCGKSTLLKMIAGLLNPSTGIVAIDGDTVTEPLPQTGVAFQKPTLLRWRSVLDNICLPLDIDGTRDAEGEARAVELLGLMGLAGFEKHHPKELSGGMEQRVAIARSLITQPSLLLMDEPFGALDEFTREDLNDELLRVWQHEPKTVVFVTHSISEAVFLSDRVVVMSARPGRIHANIPVELPRPRERALRNSPEFYEAIRHARAVLDDARVVEPGGAR</sequence>
<gene>
    <name evidence="4" type="ORF">SAMN05421630_109305</name>
</gene>
<evidence type="ECO:0000313" key="4">
    <source>
        <dbReference type="EMBL" id="SDD54078.1"/>
    </source>
</evidence>
<evidence type="ECO:0000256" key="2">
    <source>
        <dbReference type="ARBA" id="ARBA00022741"/>
    </source>
</evidence>
<evidence type="ECO:0000313" key="5">
    <source>
        <dbReference type="Proteomes" id="UP000199494"/>
    </source>
</evidence>
<dbReference type="OrthoDB" id="4533303at2"/>
<protein>
    <submittedName>
        <fullName evidence="4">NitT/TauT family transport system ATP-binding protein</fullName>
    </submittedName>
</protein>
<dbReference type="Pfam" id="PF00005">
    <property type="entry name" value="ABC_tran"/>
    <property type="match status" value="1"/>
</dbReference>
<dbReference type="InterPro" id="IPR050166">
    <property type="entry name" value="ABC_transporter_ATP-bind"/>
</dbReference>
<dbReference type="SMART" id="SM00382">
    <property type="entry name" value="AAA"/>
    <property type="match status" value="1"/>
</dbReference>
<dbReference type="PANTHER" id="PTHR42788">
    <property type="entry name" value="TAURINE IMPORT ATP-BINDING PROTEIN-RELATED"/>
    <property type="match status" value="1"/>
</dbReference>
<proteinExistence type="predicted"/>
<keyword evidence="2" id="KW-0547">Nucleotide-binding</keyword>
<dbReference type="EMBL" id="FMZE01000009">
    <property type="protein sequence ID" value="SDD54078.1"/>
    <property type="molecule type" value="Genomic_DNA"/>
</dbReference>
<dbReference type="STRING" id="530584.SAMN05421630_109305"/>
<dbReference type="PROSITE" id="PS50893">
    <property type="entry name" value="ABC_TRANSPORTER_2"/>
    <property type="match status" value="1"/>
</dbReference>
<dbReference type="GO" id="GO:0016887">
    <property type="term" value="F:ATP hydrolysis activity"/>
    <property type="evidence" value="ECO:0007669"/>
    <property type="project" value="InterPro"/>
</dbReference>
<reference evidence="4 5" key="1">
    <citation type="submission" date="2016-10" db="EMBL/GenBank/DDBJ databases">
        <authorList>
            <person name="de Groot N.N."/>
        </authorList>
    </citation>
    <scope>NUCLEOTIDE SEQUENCE [LARGE SCALE GENOMIC DNA]</scope>
    <source>
        <strain evidence="4 5">CGMCC 4.5506</strain>
    </source>
</reference>
<dbReference type="Proteomes" id="UP000199494">
    <property type="component" value="Unassembled WGS sequence"/>
</dbReference>
<dbReference type="Gene3D" id="3.40.50.300">
    <property type="entry name" value="P-loop containing nucleotide triphosphate hydrolases"/>
    <property type="match status" value="1"/>
</dbReference>
<dbReference type="PANTHER" id="PTHR42788:SF13">
    <property type="entry name" value="ALIPHATIC SULFONATES IMPORT ATP-BINDING PROTEIN SSUB"/>
    <property type="match status" value="1"/>
</dbReference>
<organism evidence="4 5">
    <name type="scientific">Prauserella marina</name>
    <dbReference type="NCBI Taxonomy" id="530584"/>
    <lineage>
        <taxon>Bacteria</taxon>
        <taxon>Bacillati</taxon>
        <taxon>Actinomycetota</taxon>
        <taxon>Actinomycetes</taxon>
        <taxon>Pseudonocardiales</taxon>
        <taxon>Pseudonocardiaceae</taxon>
        <taxon>Prauserella</taxon>
    </lineage>
</organism>
<dbReference type="AlphaFoldDB" id="A0A1G6VKJ2"/>
<keyword evidence="3 4" id="KW-0067">ATP-binding</keyword>
<dbReference type="InterPro" id="IPR003593">
    <property type="entry name" value="AAA+_ATPase"/>
</dbReference>
<dbReference type="CDD" id="cd03293">
    <property type="entry name" value="ABC_NrtD_SsuB_transporters"/>
    <property type="match status" value="1"/>
</dbReference>
<dbReference type="InterPro" id="IPR003439">
    <property type="entry name" value="ABC_transporter-like_ATP-bd"/>
</dbReference>
<dbReference type="SUPFAM" id="SSF52540">
    <property type="entry name" value="P-loop containing nucleoside triphosphate hydrolases"/>
    <property type="match status" value="1"/>
</dbReference>
<evidence type="ECO:0000256" key="3">
    <source>
        <dbReference type="ARBA" id="ARBA00022840"/>
    </source>
</evidence>
<keyword evidence="5" id="KW-1185">Reference proteome</keyword>
<dbReference type="InterPro" id="IPR027417">
    <property type="entry name" value="P-loop_NTPase"/>
</dbReference>
<name>A0A1G6VKJ2_9PSEU</name>
<evidence type="ECO:0000256" key="1">
    <source>
        <dbReference type="ARBA" id="ARBA00022448"/>
    </source>
</evidence>
<accession>A0A1G6VKJ2</accession>
<dbReference type="RefSeq" id="WP_091808453.1">
    <property type="nucleotide sequence ID" value="NZ_CP016353.1"/>
</dbReference>